<reference evidence="2 3" key="1">
    <citation type="submission" date="2023-11" db="EMBL/GenBank/DDBJ databases">
        <title>Arctic aerobic anoxygenic photoheterotroph Sediminicoccus rosea KRV36 adapts its photosynthesis to long days of polar summer.</title>
        <authorList>
            <person name="Tomasch J."/>
            <person name="Kopejtka K."/>
            <person name="Bily T."/>
            <person name="Gardiner A.T."/>
            <person name="Gardian Z."/>
            <person name="Shivaramu S."/>
            <person name="Koblizek M."/>
            <person name="Engelhardt F."/>
            <person name="Kaftan D."/>
        </authorList>
    </citation>
    <scope>NUCLEOTIDE SEQUENCE [LARGE SCALE GENOMIC DNA]</scope>
    <source>
        <strain evidence="2 3">R-30</strain>
    </source>
</reference>
<dbReference type="InterPro" id="IPR014710">
    <property type="entry name" value="RmlC-like_jellyroll"/>
</dbReference>
<keyword evidence="3" id="KW-1185">Reference proteome</keyword>
<dbReference type="Gene3D" id="2.60.120.10">
    <property type="entry name" value="Jelly Rolls"/>
    <property type="match status" value="1"/>
</dbReference>
<dbReference type="RefSeq" id="WP_318650605.1">
    <property type="nucleotide sequence ID" value="NZ_CP137852.1"/>
</dbReference>
<organism evidence="2 3">
    <name type="scientific">Sediminicoccus rosea</name>
    <dbReference type="NCBI Taxonomy" id="1225128"/>
    <lineage>
        <taxon>Bacteria</taxon>
        <taxon>Pseudomonadati</taxon>
        <taxon>Pseudomonadota</taxon>
        <taxon>Alphaproteobacteria</taxon>
        <taxon>Acetobacterales</taxon>
        <taxon>Roseomonadaceae</taxon>
        <taxon>Sediminicoccus</taxon>
    </lineage>
</organism>
<sequence>MIYATSAEAAAPTRFSRVAPEGGLLWRTDYFGPPPSPKGSSSVDPKAMGALDYTPPAPGETRPPQAFLVEQEVNAVVHPHFHFVDQFQVVVEGGGAIGRHAVQPIMAHFAGASTGYGPITPDEGGLKYFTLRASADGTGAQFLPASKARMSRGPKRYVLADPVLPSTAEALAARREAVTEMVLGEPDGLAILMLRIPPHGRLSAPDPARGAGQSMLVTTGSIRHEGQVMGRLSALFVPPDEAAFLAEAGPEGAEILLLQYPRTTP</sequence>
<evidence type="ECO:0000313" key="3">
    <source>
        <dbReference type="Proteomes" id="UP001305521"/>
    </source>
</evidence>
<proteinExistence type="predicted"/>
<accession>A0ABZ0PMF0</accession>
<evidence type="ECO:0000256" key="1">
    <source>
        <dbReference type="SAM" id="MobiDB-lite"/>
    </source>
</evidence>
<feature type="region of interest" description="Disordered" evidence="1">
    <location>
        <begin position="29"/>
        <end position="61"/>
    </location>
</feature>
<dbReference type="InterPro" id="IPR011051">
    <property type="entry name" value="RmlC_Cupin_sf"/>
</dbReference>
<dbReference type="SUPFAM" id="SSF51182">
    <property type="entry name" value="RmlC-like cupins"/>
    <property type="match status" value="1"/>
</dbReference>
<dbReference type="EMBL" id="CP137852">
    <property type="protein sequence ID" value="WPB86636.1"/>
    <property type="molecule type" value="Genomic_DNA"/>
</dbReference>
<evidence type="ECO:0000313" key="2">
    <source>
        <dbReference type="EMBL" id="WPB86636.1"/>
    </source>
</evidence>
<name>A0ABZ0PMF0_9PROT</name>
<protein>
    <submittedName>
        <fullName evidence="2">Uncharacterized protein</fullName>
    </submittedName>
</protein>
<gene>
    <name evidence="2" type="ORF">R9Z33_07090</name>
</gene>
<dbReference type="Proteomes" id="UP001305521">
    <property type="component" value="Chromosome"/>
</dbReference>